<gene>
    <name evidence="1" type="ORF">V1478_003495</name>
</gene>
<proteinExistence type="predicted"/>
<comment type="caution">
    <text evidence="1">The sequence shown here is derived from an EMBL/GenBank/DDBJ whole genome shotgun (WGS) entry which is preliminary data.</text>
</comment>
<evidence type="ECO:0000313" key="1">
    <source>
        <dbReference type="EMBL" id="KAL2733797.1"/>
    </source>
</evidence>
<keyword evidence="2" id="KW-1185">Reference proteome</keyword>
<protein>
    <submittedName>
        <fullName evidence="1">Mushroom body large-type Kenyon cell-specific protein 1-like</fullName>
    </submittedName>
</protein>
<evidence type="ECO:0000313" key="2">
    <source>
        <dbReference type="Proteomes" id="UP001607302"/>
    </source>
</evidence>
<name>A0ABD2BLY9_VESSQ</name>
<accession>A0ABD2BLY9</accession>
<dbReference type="AlphaFoldDB" id="A0ABD2BLY9"/>
<dbReference type="Proteomes" id="UP001607302">
    <property type="component" value="Unassembled WGS sequence"/>
</dbReference>
<sequence length="218" mass="24635">MIIEFKIPTNITSRKGFFRSSYTTVSPSTKNNANVDVGPPVVVQAAQAQKKESHENIARIAKRYLDDNMQQAWINPRLISMDNVSRQRRERGFSGSEIGVYHGLEGRSSKEEEYLDTSALCASLAHDKSSFKIIESTGGIIMAILITYCRAVPCRRKECFKLSRNSVTANEIVFISCVLRSTSSCSTSQDQSQQGQRRVNIRIDGRNFNRIDQQTIYR</sequence>
<reference evidence="1 2" key="1">
    <citation type="journal article" date="2024" name="Ann. Entomol. Soc. Am.">
        <title>Genomic analyses of the southern and eastern yellowjacket wasps (Hymenoptera: Vespidae) reveal evolutionary signatures of social life.</title>
        <authorList>
            <person name="Catto M.A."/>
            <person name="Caine P.B."/>
            <person name="Orr S.E."/>
            <person name="Hunt B.G."/>
            <person name="Goodisman M.A.D."/>
        </authorList>
    </citation>
    <scope>NUCLEOTIDE SEQUENCE [LARGE SCALE GENOMIC DNA]</scope>
    <source>
        <strain evidence="1">233</strain>
        <tissue evidence="1">Head and thorax</tissue>
    </source>
</reference>
<organism evidence="1 2">
    <name type="scientific">Vespula squamosa</name>
    <name type="common">Southern yellow jacket</name>
    <name type="synonym">Wasp</name>
    <dbReference type="NCBI Taxonomy" id="30214"/>
    <lineage>
        <taxon>Eukaryota</taxon>
        <taxon>Metazoa</taxon>
        <taxon>Ecdysozoa</taxon>
        <taxon>Arthropoda</taxon>
        <taxon>Hexapoda</taxon>
        <taxon>Insecta</taxon>
        <taxon>Pterygota</taxon>
        <taxon>Neoptera</taxon>
        <taxon>Endopterygota</taxon>
        <taxon>Hymenoptera</taxon>
        <taxon>Apocrita</taxon>
        <taxon>Aculeata</taxon>
        <taxon>Vespoidea</taxon>
        <taxon>Vespidae</taxon>
        <taxon>Vespinae</taxon>
        <taxon>Vespula</taxon>
    </lineage>
</organism>
<dbReference type="EMBL" id="JAUDFV010000074">
    <property type="protein sequence ID" value="KAL2733797.1"/>
    <property type="molecule type" value="Genomic_DNA"/>
</dbReference>